<dbReference type="AlphaFoldDB" id="A0AAD7HL79"/>
<name>A0AAD7HL79_9AGAR</name>
<gene>
    <name evidence="2" type="ORF">DFH07DRAFT_1067281</name>
</gene>
<evidence type="ECO:0000313" key="3">
    <source>
        <dbReference type="Proteomes" id="UP001215280"/>
    </source>
</evidence>
<feature type="compositionally biased region" description="Polar residues" evidence="1">
    <location>
        <begin position="205"/>
        <end position="215"/>
    </location>
</feature>
<accession>A0AAD7HL79</accession>
<proteinExistence type="predicted"/>
<sequence>MAVDRDRYITLDPSTSPFLFLPPTTTMDPSSFSSSSRAPPFSLLEFGDLVSAALDSPDPLLSFNSPVLSLSRGSDKTPSEDDQSGSRMRQMLNKFKKRASALVKRPSTRPSPRLRASSPEYRIPELSLSASIHNVSCDNFVPYLPLVTQYERTSPYEHPFSTFSSTPSLPSQYSTRSLYTNSNSSYSSVVPSPSTSSCSSSSDSQYPITPLTTVSEEGYPARRWSASSTEPDGPSADPFAKPAVCVVPHTFSAPARPLRRRRARLPLAPAKPPPTTPIPPPPAKYTHPYARAPTPPSLLDAFPAPPAHTPTPPATPRRYRASSPFPFTPPRAAGADWLDLSSPPGSPGSLGSESGHSDVFHSACSAL</sequence>
<organism evidence="2 3">
    <name type="scientific">Mycena maculata</name>
    <dbReference type="NCBI Taxonomy" id="230809"/>
    <lineage>
        <taxon>Eukaryota</taxon>
        <taxon>Fungi</taxon>
        <taxon>Dikarya</taxon>
        <taxon>Basidiomycota</taxon>
        <taxon>Agaricomycotina</taxon>
        <taxon>Agaricomycetes</taxon>
        <taxon>Agaricomycetidae</taxon>
        <taxon>Agaricales</taxon>
        <taxon>Marasmiineae</taxon>
        <taxon>Mycenaceae</taxon>
        <taxon>Mycena</taxon>
    </lineage>
</organism>
<feature type="region of interest" description="Disordered" evidence="1">
    <location>
        <begin position="158"/>
        <end position="241"/>
    </location>
</feature>
<feature type="region of interest" description="Disordered" evidence="1">
    <location>
        <begin position="19"/>
        <end position="38"/>
    </location>
</feature>
<feature type="region of interest" description="Disordered" evidence="1">
    <location>
        <begin position="300"/>
        <end position="367"/>
    </location>
</feature>
<dbReference type="EMBL" id="JARJLG010000249">
    <property type="protein sequence ID" value="KAJ7723307.1"/>
    <property type="molecule type" value="Genomic_DNA"/>
</dbReference>
<keyword evidence="3" id="KW-1185">Reference proteome</keyword>
<comment type="caution">
    <text evidence="2">The sequence shown here is derived from an EMBL/GenBank/DDBJ whole genome shotgun (WGS) entry which is preliminary data.</text>
</comment>
<feature type="region of interest" description="Disordered" evidence="1">
    <location>
        <begin position="65"/>
        <end position="87"/>
    </location>
</feature>
<feature type="compositionally biased region" description="Pro residues" evidence="1">
    <location>
        <begin position="303"/>
        <end position="315"/>
    </location>
</feature>
<feature type="region of interest" description="Disordered" evidence="1">
    <location>
        <begin position="99"/>
        <end position="118"/>
    </location>
</feature>
<dbReference type="Proteomes" id="UP001215280">
    <property type="component" value="Unassembled WGS sequence"/>
</dbReference>
<protein>
    <submittedName>
        <fullName evidence="2">Uncharacterized protein</fullName>
    </submittedName>
</protein>
<feature type="compositionally biased region" description="Low complexity" evidence="1">
    <location>
        <begin position="338"/>
        <end position="354"/>
    </location>
</feature>
<feature type="compositionally biased region" description="Low complexity" evidence="1">
    <location>
        <begin position="159"/>
        <end position="204"/>
    </location>
</feature>
<evidence type="ECO:0000313" key="2">
    <source>
        <dbReference type="EMBL" id="KAJ7723307.1"/>
    </source>
</evidence>
<evidence type="ECO:0000256" key="1">
    <source>
        <dbReference type="SAM" id="MobiDB-lite"/>
    </source>
</evidence>
<reference evidence="2" key="1">
    <citation type="submission" date="2023-03" db="EMBL/GenBank/DDBJ databases">
        <title>Massive genome expansion in bonnet fungi (Mycena s.s.) driven by repeated elements and novel gene families across ecological guilds.</title>
        <authorList>
            <consortium name="Lawrence Berkeley National Laboratory"/>
            <person name="Harder C.B."/>
            <person name="Miyauchi S."/>
            <person name="Viragh M."/>
            <person name="Kuo A."/>
            <person name="Thoen E."/>
            <person name="Andreopoulos B."/>
            <person name="Lu D."/>
            <person name="Skrede I."/>
            <person name="Drula E."/>
            <person name="Henrissat B."/>
            <person name="Morin E."/>
            <person name="Kohler A."/>
            <person name="Barry K."/>
            <person name="LaButti K."/>
            <person name="Morin E."/>
            <person name="Salamov A."/>
            <person name="Lipzen A."/>
            <person name="Mereny Z."/>
            <person name="Hegedus B."/>
            <person name="Baldrian P."/>
            <person name="Stursova M."/>
            <person name="Weitz H."/>
            <person name="Taylor A."/>
            <person name="Grigoriev I.V."/>
            <person name="Nagy L.G."/>
            <person name="Martin F."/>
            <person name="Kauserud H."/>
        </authorList>
    </citation>
    <scope>NUCLEOTIDE SEQUENCE</scope>
    <source>
        <strain evidence="2">CBHHK188m</strain>
    </source>
</reference>